<protein>
    <submittedName>
        <fullName evidence="1">Uncharacterized protein</fullName>
    </submittedName>
</protein>
<sequence length="59" mass="7038">MKKFITITLILASLDLYKFIKKNRIYIRIGIKKHIIIINKLKLMYLSIIKGKNIIFESE</sequence>
<dbReference type="EMBL" id="BART01001578">
    <property type="protein sequence ID" value="GAG71176.1"/>
    <property type="molecule type" value="Genomic_DNA"/>
</dbReference>
<organism evidence="1">
    <name type="scientific">marine sediment metagenome</name>
    <dbReference type="NCBI Taxonomy" id="412755"/>
    <lineage>
        <taxon>unclassified sequences</taxon>
        <taxon>metagenomes</taxon>
        <taxon>ecological metagenomes</taxon>
    </lineage>
</organism>
<proteinExistence type="predicted"/>
<name>X1BGK8_9ZZZZ</name>
<evidence type="ECO:0000313" key="1">
    <source>
        <dbReference type="EMBL" id="GAG71176.1"/>
    </source>
</evidence>
<dbReference type="AlphaFoldDB" id="X1BGK8"/>
<comment type="caution">
    <text evidence="1">The sequence shown here is derived from an EMBL/GenBank/DDBJ whole genome shotgun (WGS) entry which is preliminary data.</text>
</comment>
<gene>
    <name evidence="1" type="ORF">S01H4_05437</name>
</gene>
<reference evidence="1" key="1">
    <citation type="journal article" date="2014" name="Front. Microbiol.">
        <title>High frequency of phylogenetically diverse reductive dehalogenase-homologous genes in deep subseafloor sedimentary metagenomes.</title>
        <authorList>
            <person name="Kawai M."/>
            <person name="Futagami T."/>
            <person name="Toyoda A."/>
            <person name="Takaki Y."/>
            <person name="Nishi S."/>
            <person name="Hori S."/>
            <person name="Arai W."/>
            <person name="Tsubouchi T."/>
            <person name="Morono Y."/>
            <person name="Uchiyama I."/>
            <person name="Ito T."/>
            <person name="Fujiyama A."/>
            <person name="Inagaki F."/>
            <person name="Takami H."/>
        </authorList>
    </citation>
    <scope>NUCLEOTIDE SEQUENCE</scope>
    <source>
        <strain evidence="1">Expedition CK06-06</strain>
    </source>
</reference>
<accession>X1BGK8</accession>